<dbReference type="OrthoDB" id="4954273at2759"/>
<organism evidence="2 3">
    <name type="scientific">Hymenoscyphus albidus</name>
    <dbReference type="NCBI Taxonomy" id="595503"/>
    <lineage>
        <taxon>Eukaryota</taxon>
        <taxon>Fungi</taxon>
        <taxon>Dikarya</taxon>
        <taxon>Ascomycota</taxon>
        <taxon>Pezizomycotina</taxon>
        <taxon>Leotiomycetes</taxon>
        <taxon>Helotiales</taxon>
        <taxon>Helotiaceae</taxon>
        <taxon>Hymenoscyphus</taxon>
    </lineage>
</organism>
<evidence type="ECO:0000313" key="3">
    <source>
        <dbReference type="Proteomes" id="UP000701801"/>
    </source>
</evidence>
<protein>
    <recommendedName>
        <fullName evidence="4">Hydrophobin</fullName>
    </recommendedName>
</protein>
<comment type="caution">
    <text evidence="2">The sequence shown here is derived from an EMBL/GenBank/DDBJ whole genome shotgun (WGS) entry which is preliminary data.</text>
</comment>
<evidence type="ECO:0008006" key="4">
    <source>
        <dbReference type="Google" id="ProtNLM"/>
    </source>
</evidence>
<feature type="signal peptide" evidence="1">
    <location>
        <begin position="1"/>
        <end position="17"/>
    </location>
</feature>
<dbReference type="AlphaFoldDB" id="A0A9N9LSI4"/>
<dbReference type="EMBL" id="CAJVRM010000393">
    <property type="protein sequence ID" value="CAG8980495.1"/>
    <property type="molecule type" value="Genomic_DNA"/>
</dbReference>
<reference evidence="2" key="1">
    <citation type="submission" date="2021-07" db="EMBL/GenBank/DDBJ databases">
        <authorList>
            <person name="Durling M."/>
        </authorList>
    </citation>
    <scope>NUCLEOTIDE SEQUENCE</scope>
</reference>
<sequence>MRLNFILALSIASAVTALPQGTNPPDKDGHITLRTKLFCNNGTEGDGGCEANGLATFCCIGNQASGAFNTMRLTTVKTKNKAGEALCQEAPNGIQGVRFCA</sequence>
<keyword evidence="1" id="KW-0732">Signal</keyword>
<dbReference type="Proteomes" id="UP000701801">
    <property type="component" value="Unassembled WGS sequence"/>
</dbReference>
<accession>A0A9N9LSI4</accession>
<name>A0A9N9LSI4_9HELO</name>
<gene>
    <name evidence="2" type="ORF">HYALB_00013096</name>
</gene>
<evidence type="ECO:0000256" key="1">
    <source>
        <dbReference type="SAM" id="SignalP"/>
    </source>
</evidence>
<proteinExistence type="predicted"/>
<evidence type="ECO:0000313" key="2">
    <source>
        <dbReference type="EMBL" id="CAG8980495.1"/>
    </source>
</evidence>
<keyword evidence="3" id="KW-1185">Reference proteome</keyword>
<feature type="chain" id="PRO_5040487254" description="Hydrophobin" evidence="1">
    <location>
        <begin position="18"/>
        <end position="101"/>
    </location>
</feature>